<accession>A0ACB6Q9N4</accession>
<keyword evidence="2" id="KW-1185">Reference proteome</keyword>
<name>A0ACB6Q9N4_9PLEO</name>
<dbReference type="EMBL" id="MU003547">
    <property type="protein sequence ID" value="KAF2463683.1"/>
    <property type="molecule type" value="Genomic_DNA"/>
</dbReference>
<reference evidence="1" key="1">
    <citation type="journal article" date="2020" name="Stud. Mycol.">
        <title>101 Dothideomycetes genomes: a test case for predicting lifestyles and emergence of pathogens.</title>
        <authorList>
            <person name="Haridas S."/>
            <person name="Albert R."/>
            <person name="Binder M."/>
            <person name="Bloem J."/>
            <person name="Labutti K."/>
            <person name="Salamov A."/>
            <person name="Andreopoulos B."/>
            <person name="Baker S."/>
            <person name="Barry K."/>
            <person name="Bills G."/>
            <person name="Bluhm B."/>
            <person name="Cannon C."/>
            <person name="Castanera R."/>
            <person name="Culley D."/>
            <person name="Daum C."/>
            <person name="Ezra D."/>
            <person name="Gonzalez J."/>
            <person name="Henrissat B."/>
            <person name="Kuo A."/>
            <person name="Liang C."/>
            <person name="Lipzen A."/>
            <person name="Lutzoni F."/>
            <person name="Magnuson J."/>
            <person name="Mondo S."/>
            <person name="Nolan M."/>
            <person name="Ohm R."/>
            <person name="Pangilinan J."/>
            <person name="Park H.-J."/>
            <person name="Ramirez L."/>
            <person name="Alfaro M."/>
            <person name="Sun H."/>
            <person name="Tritt A."/>
            <person name="Yoshinaga Y."/>
            <person name="Zwiers L.-H."/>
            <person name="Turgeon B."/>
            <person name="Goodwin S."/>
            <person name="Spatafora J."/>
            <person name="Crous P."/>
            <person name="Grigoriev I."/>
        </authorList>
    </citation>
    <scope>NUCLEOTIDE SEQUENCE</scope>
    <source>
        <strain evidence="1">ATCC 200398</strain>
    </source>
</reference>
<evidence type="ECO:0000313" key="2">
    <source>
        <dbReference type="Proteomes" id="UP000799755"/>
    </source>
</evidence>
<organism evidence="1 2">
    <name type="scientific">Lindgomyces ingoldianus</name>
    <dbReference type="NCBI Taxonomy" id="673940"/>
    <lineage>
        <taxon>Eukaryota</taxon>
        <taxon>Fungi</taxon>
        <taxon>Dikarya</taxon>
        <taxon>Ascomycota</taxon>
        <taxon>Pezizomycotina</taxon>
        <taxon>Dothideomycetes</taxon>
        <taxon>Pleosporomycetidae</taxon>
        <taxon>Pleosporales</taxon>
        <taxon>Lindgomycetaceae</taxon>
        <taxon>Lindgomyces</taxon>
    </lineage>
</organism>
<comment type="caution">
    <text evidence="1">The sequence shown here is derived from an EMBL/GenBank/DDBJ whole genome shotgun (WGS) entry which is preliminary data.</text>
</comment>
<gene>
    <name evidence="1" type="ORF">BDR25DRAFT_106430</name>
</gene>
<protein>
    <submittedName>
        <fullName evidence="1">Uncharacterized protein</fullName>
    </submittedName>
</protein>
<proteinExistence type="predicted"/>
<dbReference type="Proteomes" id="UP000799755">
    <property type="component" value="Unassembled WGS sequence"/>
</dbReference>
<sequence>MGTLAKLPLYCSPLLLAYTANAAQNFVVPWSTKSYGPDGPWQAVKITVGGNDSTLTIGAQNHADLDVYPGGSWTTFTFAKEACDPYKNSICGAGGTWNPDPPSLKQIEWTDKYIDDSYGIQAASYTNVPRALTIASKTVWNASLGNIPYGNITYPNGKMGGMVLGHLALGAPDPEQVWSKSDKDAGQNITTNFFPSKLYMDNETPSNSYGLHIGSAAFDYPGSLQFGGYNKGRVIGPVTSFSGESIVDLLDIAIGVEFGSSPFGFDSKPGLLLNDSGQVGRMKVQVDPLTPYLSLPDNTCEGLANILPIKYDNTVKYYTWNTSDPKYKEIVTSPAYLSFTFPPAPGNKDNVVIKVPFALLNLTLDSPITAKPTQYFPCNPYHGNIPRLGRAFLQAAFIGRNWGTKTTWLAQAPGPGISNSGLGDSNTAIANDQTMIEGFTGDDLFKQSWDGHWSILNSTKPNSTAPSGGAGETNKPTASPPPASGLSTGAKVGIGVAVPVGVLALIGAFIFIWRRRAHKKNTIYPALVDQLPTHEMDSGSDSQARYSDQAPQKYAAVDQTPQELHVETHALEMPDRNDPRMT</sequence>
<evidence type="ECO:0000313" key="1">
    <source>
        <dbReference type="EMBL" id="KAF2463683.1"/>
    </source>
</evidence>